<evidence type="ECO:0000256" key="3">
    <source>
        <dbReference type="SAM" id="Phobius"/>
    </source>
</evidence>
<dbReference type="InterPro" id="IPR015915">
    <property type="entry name" value="Kelch-typ_b-propeller"/>
</dbReference>
<keyword evidence="3" id="KW-0812">Transmembrane</keyword>
<accession>A0A2P5EHX1</accession>
<organism evidence="4 5">
    <name type="scientific">Trema orientale</name>
    <name type="common">Charcoal tree</name>
    <name type="synonym">Celtis orientalis</name>
    <dbReference type="NCBI Taxonomy" id="63057"/>
    <lineage>
        <taxon>Eukaryota</taxon>
        <taxon>Viridiplantae</taxon>
        <taxon>Streptophyta</taxon>
        <taxon>Embryophyta</taxon>
        <taxon>Tracheophyta</taxon>
        <taxon>Spermatophyta</taxon>
        <taxon>Magnoliopsida</taxon>
        <taxon>eudicotyledons</taxon>
        <taxon>Gunneridae</taxon>
        <taxon>Pentapetalae</taxon>
        <taxon>rosids</taxon>
        <taxon>fabids</taxon>
        <taxon>Rosales</taxon>
        <taxon>Cannabaceae</taxon>
        <taxon>Trema</taxon>
    </lineage>
</organism>
<keyword evidence="3" id="KW-1133">Transmembrane helix</keyword>
<reference evidence="5" key="1">
    <citation type="submission" date="2016-06" db="EMBL/GenBank/DDBJ databases">
        <title>Parallel loss of symbiosis genes in relatives of nitrogen-fixing non-legume Parasponia.</title>
        <authorList>
            <person name="Van Velzen R."/>
            <person name="Holmer R."/>
            <person name="Bu F."/>
            <person name="Rutten L."/>
            <person name="Van Zeijl A."/>
            <person name="Liu W."/>
            <person name="Santuari L."/>
            <person name="Cao Q."/>
            <person name="Sharma T."/>
            <person name="Shen D."/>
            <person name="Roswanjaya Y."/>
            <person name="Wardhani T."/>
            <person name="Kalhor M.S."/>
            <person name="Jansen J."/>
            <person name="Van den Hoogen J."/>
            <person name="Gungor B."/>
            <person name="Hartog M."/>
            <person name="Hontelez J."/>
            <person name="Verver J."/>
            <person name="Yang W.-C."/>
            <person name="Schijlen E."/>
            <person name="Repin R."/>
            <person name="Schilthuizen M."/>
            <person name="Schranz E."/>
            <person name="Heidstra R."/>
            <person name="Miyata K."/>
            <person name="Fedorova E."/>
            <person name="Kohlen W."/>
            <person name="Bisseling T."/>
            <person name="Smit S."/>
            <person name="Geurts R."/>
        </authorList>
    </citation>
    <scope>NUCLEOTIDE SEQUENCE [LARGE SCALE GENOMIC DNA]</scope>
    <source>
        <strain evidence="5">cv. RG33-2</strain>
    </source>
</reference>
<dbReference type="InParanoid" id="A0A2P5EHX1"/>
<evidence type="ECO:0000256" key="2">
    <source>
        <dbReference type="ARBA" id="ARBA00022737"/>
    </source>
</evidence>
<keyword evidence="2" id="KW-0677">Repeat</keyword>
<name>A0A2P5EHX1_TREOI</name>
<dbReference type="PANTHER" id="PTHR46093:SF4">
    <property type="entry name" value="GALACTOSE OXIDASE_KELCH REPEAT SUPERFAMILY PROTEIN"/>
    <property type="match status" value="1"/>
</dbReference>
<evidence type="ECO:0000256" key="1">
    <source>
        <dbReference type="ARBA" id="ARBA00022441"/>
    </source>
</evidence>
<keyword evidence="5" id="KW-1185">Reference proteome</keyword>
<sequence length="126" mass="13999">MILEFLVLILGFVIFWFWVGDIVLLFLCFGPKQVAGRGFKTPGVRNRFHGIKALLTGGKNEPWSEKITVRAFDTETECWSLMEAKGDIPVDHCGHSVVRASSVLILFGGEDAKSRSGTLVFDILKV</sequence>
<proteinExistence type="predicted"/>
<dbReference type="EMBL" id="JXTC01000152">
    <property type="protein sequence ID" value="PON85136.1"/>
    <property type="molecule type" value="Genomic_DNA"/>
</dbReference>
<dbReference type="PANTHER" id="PTHR46093">
    <property type="entry name" value="ACYL-COA-BINDING DOMAIN-CONTAINING PROTEIN 5"/>
    <property type="match status" value="1"/>
</dbReference>
<keyword evidence="1" id="KW-0880">Kelch repeat</keyword>
<dbReference type="Gene3D" id="2.120.10.80">
    <property type="entry name" value="Kelch-type beta propeller"/>
    <property type="match status" value="1"/>
</dbReference>
<evidence type="ECO:0000313" key="4">
    <source>
        <dbReference type="EMBL" id="PON85136.1"/>
    </source>
</evidence>
<keyword evidence="3" id="KW-0472">Membrane</keyword>
<dbReference type="STRING" id="63057.A0A2P5EHX1"/>
<dbReference type="AlphaFoldDB" id="A0A2P5EHX1"/>
<gene>
    <name evidence="4" type="ORF">TorRG33x02_191100</name>
</gene>
<protein>
    <submittedName>
        <fullName evidence="4">Kelch-type beta propeller</fullName>
    </submittedName>
</protein>
<dbReference type="Proteomes" id="UP000237000">
    <property type="component" value="Unassembled WGS sequence"/>
</dbReference>
<feature type="transmembrane region" description="Helical" evidence="3">
    <location>
        <begin position="6"/>
        <end position="30"/>
    </location>
</feature>
<dbReference type="OrthoDB" id="1935729at2759"/>
<evidence type="ECO:0000313" key="5">
    <source>
        <dbReference type="Proteomes" id="UP000237000"/>
    </source>
</evidence>
<dbReference type="SUPFAM" id="SSF117281">
    <property type="entry name" value="Kelch motif"/>
    <property type="match status" value="1"/>
</dbReference>
<comment type="caution">
    <text evidence="4">The sequence shown here is derived from an EMBL/GenBank/DDBJ whole genome shotgun (WGS) entry which is preliminary data.</text>
</comment>